<sequence>MTSGPGPENGMERLRHEMAAPPYHHAFLRPYARSYDAETGTVRIGVAYRPEFSFSVQTDYYHGGVVAGLIDLAGHAAVAVQIGRIAPTIDLRVDYLRPVPGVELTATARVLKLGRTIARADIEVADETGMVYAVGRGTFSTT</sequence>
<feature type="domain" description="Thioesterase" evidence="3">
    <location>
        <begin position="62"/>
        <end position="131"/>
    </location>
</feature>
<dbReference type="PANTHER" id="PTHR21660:SF1">
    <property type="entry name" value="ACYL-COENZYME A THIOESTERASE 13"/>
    <property type="match status" value="1"/>
</dbReference>
<dbReference type="InterPro" id="IPR029069">
    <property type="entry name" value="HotDog_dom_sf"/>
</dbReference>
<evidence type="ECO:0000256" key="2">
    <source>
        <dbReference type="ARBA" id="ARBA00022801"/>
    </source>
</evidence>
<evidence type="ECO:0000259" key="3">
    <source>
        <dbReference type="Pfam" id="PF03061"/>
    </source>
</evidence>
<evidence type="ECO:0000313" key="4">
    <source>
        <dbReference type="EMBL" id="MCS0496571.1"/>
    </source>
</evidence>
<dbReference type="AlphaFoldDB" id="A0A9X2PDA9"/>
<proteinExistence type="inferred from homology"/>
<keyword evidence="2" id="KW-0378">Hydrolase</keyword>
<reference evidence="4" key="1">
    <citation type="submission" date="2022-08" db="EMBL/GenBank/DDBJ databases">
        <authorList>
            <person name="Li F."/>
        </authorList>
    </citation>
    <scope>NUCLEOTIDE SEQUENCE</scope>
    <source>
        <strain evidence="4">MQZ15Z-1</strain>
    </source>
</reference>
<dbReference type="Gene3D" id="3.10.129.10">
    <property type="entry name" value="Hotdog Thioesterase"/>
    <property type="match status" value="1"/>
</dbReference>
<dbReference type="EMBL" id="JANTHZ010000007">
    <property type="protein sequence ID" value="MCS0496571.1"/>
    <property type="molecule type" value="Genomic_DNA"/>
</dbReference>
<comment type="caution">
    <text evidence="4">The sequence shown here is derived from an EMBL/GenBank/DDBJ whole genome shotgun (WGS) entry which is preliminary data.</text>
</comment>
<dbReference type="GO" id="GO:0047617">
    <property type="term" value="F:fatty acyl-CoA hydrolase activity"/>
    <property type="evidence" value="ECO:0007669"/>
    <property type="project" value="InterPro"/>
</dbReference>
<protein>
    <submittedName>
        <fullName evidence="4">PaaI family thioesterase</fullName>
    </submittedName>
</protein>
<name>A0A9X2PDA9_9HYPH</name>
<dbReference type="Proteomes" id="UP001151088">
    <property type="component" value="Unassembled WGS sequence"/>
</dbReference>
<dbReference type="InterPro" id="IPR006683">
    <property type="entry name" value="Thioestr_dom"/>
</dbReference>
<gene>
    <name evidence="4" type="ORF">NVS89_15825</name>
</gene>
<comment type="similarity">
    <text evidence="1">Belongs to the thioesterase PaaI family.</text>
</comment>
<dbReference type="SUPFAM" id="SSF54637">
    <property type="entry name" value="Thioesterase/thiol ester dehydrase-isomerase"/>
    <property type="match status" value="1"/>
</dbReference>
<dbReference type="RefSeq" id="WP_258733733.1">
    <property type="nucleotide sequence ID" value="NZ_JANTHZ010000007.1"/>
</dbReference>
<keyword evidence="5" id="KW-1185">Reference proteome</keyword>
<accession>A0A9X2PDA9</accession>
<organism evidence="4 5">
    <name type="scientific">Ancylobacter mangrovi</name>
    <dbReference type="NCBI Taxonomy" id="2972472"/>
    <lineage>
        <taxon>Bacteria</taxon>
        <taxon>Pseudomonadati</taxon>
        <taxon>Pseudomonadota</taxon>
        <taxon>Alphaproteobacteria</taxon>
        <taxon>Hyphomicrobiales</taxon>
        <taxon>Xanthobacteraceae</taxon>
        <taxon>Ancylobacter</taxon>
    </lineage>
</organism>
<dbReference type="InterPro" id="IPR039298">
    <property type="entry name" value="ACOT13"/>
</dbReference>
<dbReference type="CDD" id="cd03443">
    <property type="entry name" value="PaaI_thioesterase"/>
    <property type="match status" value="1"/>
</dbReference>
<evidence type="ECO:0000256" key="1">
    <source>
        <dbReference type="ARBA" id="ARBA00008324"/>
    </source>
</evidence>
<dbReference type="PANTHER" id="PTHR21660">
    <property type="entry name" value="THIOESTERASE SUPERFAMILY MEMBER-RELATED"/>
    <property type="match status" value="1"/>
</dbReference>
<dbReference type="NCBIfam" id="TIGR00369">
    <property type="entry name" value="unchar_dom_1"/>
    <property type="match status" value="1"/>
</dbReference>
<dbReference type="InterPro" id="IPR003736">
    <property type="entry name" value="PAAI_dom"/>
</dbReference>
<dbReference type="Pfam" id="PF03061">
    <property type="entry name" value="4HBT"/>
    <property type="match status" value="1"/>
</dbReference>
<evidence type="ECO:0000313" key="5">
    <source>
        <dbReference type="Proteomes" id="UP001151088"/>
    </source>
</evidence>